<evidence type="ECO:0000313" key="2">
    <source>
        <dbReference type="Proteomes" id="UP001500655"/>
    </source>
</evidence>
<proteinExistence type="predicted"/>
<keyword evidence="2" id="KW-1185">Reference proteome</keyword>
<accession>A0ABN2KKJ3</accession>
<comment type="caution">
    <text evidence="1">The sequence shown here is derived from an EMBL/GenBank/DDBJ whole genome shotgun (WGS) entry which is preliminary data.</text>
</comment>
<gene>
    <name evidence="1" type="ORF">GCM10009681_32410</name>
</gene>
<evidence type="ECO:0000313" key="1">
    <source>
        <dbReference type="EMBL" id="GAA1758714.1"/>
    </source>
</evidence>
<sequence length="55" mass="5831">MPHKPVERLASATVDNVYFADADLAADELASIAWGRGHILTLRVAPSEQAAPSLS</sequence>
<dbReference type="Proteomes" id="UP001500655">
    <property type="component" value="Unassembled WGS sequence"/>
</dbReference>
<name>A0ABN2KKJ3_9ACTN</name>
<reference evidence="2" key="1">
    <citation type="journal article" date="2019" name="Int. J. Syst. Evol. Microbiol.">
        <title>The Global Catalogue of Microorganisms (GCM) 10K type strain sequencing project: providing services to taxonomists for standard genome sequencing and annotation.</title>
        <authorList>
            <consortium name="The Broad Institute Genomics Platform"/>
            <consortium name="The Broad Institute Genome Sequencing Center for Infectious Disease"/>
            <person name="Wu L."/>
            <person name="Ma J."/>
        </authorList>
    </citation>
    <scope>NUCLEOTIDE SEQUENCE [LARGE SCALE GENOMIC DNA]</scope>
    <source>
        <strain evidence="2">JCM 13249</strain>
    </source>
</reference>
<protein>
    <submittedName>
        <fullName evidence="1">Uncharacterized protein</fullName>
    </submittedName>
</protein>
<dbReference type="EMBL" id="BAAALS010000014">
    <property type="protein sequence ID" value="GAA1758714.1"/>
    <property type="molecule type" value="Genomic_DNA"/>
</dbReference>
<organism evidence="1 2">
    <name type="scientific">Luedemannella helvata</name>
    <dbReference type="NCBI Taxonomy" id="349315"/>
    <lineage>
        <taxon>Bacteria</taxon>
        <taxon>Bacillati</taxon>
        <taxon>Actinomycetota</taxon>
        <taxon>Actinomycetes</taxon>
        <taxon>Micromonosporales</taxon>
        <taxon>Micromonosporaceae</taxon>
        <taxon>Luedemannella</taxon>
    </lineage>
</organism>